<evidence type="ECO:0000313" key="1">
    <source>
        <dbReference type="EMBL" id="KKK62929.1"/>
    </source>
</evidence>
<reference evidence="1" key="1">
    <citation type="journal article" date="2015" name="Nature">
        <title>Complex archaea that bridge the gap between prokaryotes and eukaryotes.</title>
        <authorList>
            <person name="Spang A."/>
            <person name="Saw J.H."/>
            <person name="Jorgensen S.L."/>
            <person name="Zaremba-Niedzwiedzka K."/>
            <person name="Martijn J."/>
            <person name="Lind A.E."/>
            <person name="van Eijk R."/>
            <person name="Schleper C."/>
            <person name="Guy L."/>
            <person name="Ettema T.J."/>
        </authorList>
    </citation>
    <scope>NUCLEOTIDE SEQUENCE</scope>
</reference>
<proteinExistence type="predicted"/>
<dbReference type="SUPFAM" id="SSF51294">
    <property type="entry name" value="Hedgehog/intein (Hint) domain"/>
    <property type="match status" value="1"/>
</dbReference>
<dbReference type="EMBL" id="LAZR01061756">
    <property type="protein sequence ID" value="KKK62929.1"/>
    <property type="molecule type" value="Genomic_DNA"/>
</dbReference>
<comment type="caution">
    <text evidence="1">The sequence shown here is derived from an EMBL/GenBank/DDBJ whole genome shotgun (WGS) entry which is preliminary data.</text>
</comment>
<evidence type="ECO:0008006" key="2">
    <source>
        <dbReference type="Google" id="ProtNLM"/>
    </source>
</evidence>
<protein>
    <recommendedName>
        <fullName evidence="2">Intein C-terminal splicing domain-containing protein</fullName>
    </recommendedName>
</protein>
<dbReference type="AlphaFoldDB" id="A0A0F8Z936"/>
<accession>A0A0F8Z936</accession>
<gene>
    <name evidence="1" type="ORF">LCGC14_2999420</name>
</gene>
<organism evidence="1">
    <name type="scientific">marine sediment metagenome</name>
    <dbReference type="NCBI Taxonomy" id="412755"/>
    <lineage>
        <taxon>unclassified sequences</taxon>
        <taxon>metagenomes</taxon>
        <taxon>ecological metagenomes</taxon>
    </lineage>
</organism>
<dbReference type="InterPro" id="IPR036844">
    <property type="entry name" value="Hint_dom_sf"/>
</dbReference>
<feature type="non-terminal residue" evidence="1">
    <location>
        <position position="365"/>
    </location>
</feature>
<name>A0A0F8Z936_9ZZZZ</name>
<feature type="non-terminal residue" evidence="1">
    <location>
        <position position="1"/>
    </location>
</feature>
<sequence>EAHALKDPRGNRRTRVICAPDMLPRVVGRITMASGTILPNQPVECLGANTLVLTNRGWRPIVEVAKEDLLWDGERWVAHDGLVCRGTKETINLAGVNMTADHTLLSDRRWHQAHSLASEESILLCALETASENLPSWVWNTVLGEELRKWSLNAVVGTHFFRPFRRILVMAAARAVVLAVRKLEQGVIKMFVLMPPFAPISCNGFLSLSNAAGMRTTHTINPMVGAAYEYGQSGLKTDTLFWRMLFRYQVGMRRSFSWTGAITRKGMSRGTFGGFRESRTWETAGQSTKCRSGSTNWRPVYDLVNAGPRRRFTILSQRGPLIVHNCYNAIRLLCWDAIDRATLADFREHYYDLGEGFVTVRGKLR</sequence>